<keyword evidence="3" id="KW-0732">Signal</keyword>
<protein>
    <submittedName>
        <fullName evidence="4">Uncharacterized protein</fullName>
    </submittedName>
</protein>
<keyword evidence="2" id="KW-1133">Transmembrane helix</keyword>
<proteinExistence type="predicted"/>
<dbReference type="Proteomes" id="UP000318720">
    <property type="component" value="Unassembled WGS sequence"/>
</dbReference>
<accession>A0AAE9B1D2</accession>
<feature type="compositionally biased region" description="Basic and acidic residues" evidence="1">
    <location>
        <begin position="208"/>
        <end position="229"/>
    </location>
</feature>
<organism evidence="4 5">
    <name type="scientific">Streptomyces ipomoeae</name>
    <dbReference type="NCBI Taxonomy" id="103232"/>
    <lineage>
        <taxon>Bacteria</taxon>
        <taxon>Bacillati</taxon>
        <taxon>Actinomycetota</taxon>
        <taxon>Actinomycetes</taxon>
        <taxon>Kitasatosporales</taxon>
        <taxon>Streptomycetaceae</taxon>
        <taxon>Streptomyces</taxon>
    </lineage>
</organism>
<keyword evidence="2" id="KW-0812">Transmembrane</keyword>
<feature type="compositionally biased region" description="Low complexity" evidence="1">
    <location>
        <begin position="154"/>
        <end position="172"/>
    </location>
</feature>
<gene>
    <name evidence="4" type="ORF">Sipo8835_14225</name>
</gene>
<feature type="chain" id="PRO_5042035561" evidence="3">
    <location>
        <begin position="31"/>
        <end position="281"/>
    </location>
</feature>
<keyword evidence="2" id="KW-0472">Membrane</keyword>
<evidence type="ECO:0000313" key="5">
    <source>
        <dbReference type="Proteomes" id="UP000318720"/>
    </source>
</evidence>
<evidence type="ECO:0000256" key="2">
    <source>
        <dbReference type="SAM" id="Phobius"/>
    </source>
</evidence>
<reference evidence="4 5" key="1">
    <citation type="submission" date="2019-03" db="EMBL/GenBank/DDBJ databases">
        <title>Comparative genomic analyses of the sweetpotato soil rot pathogen, Streptomyces ipomoeae.</title>
        <authorList>
            <person name="Ruschel Soares N."/>
            <person name="Badger J.H."/>
            <person name="Huguet-Tapia J.C."/>
            <person name="Clark C.A."/>
            <person name="Pettis G.S."/>
        </authorList>
    </citation>
    <scope>NUCLEOTIDE SEQUENCE [LARGE SCALE GENOMIC DNA]</scope>
    <source>
        <strain evidence="4 5">88-35</strain>
    </source>
</reference>
<name>A0AAE9B1D2_9ACTN</name>
<feature type="signal peptide" evidence="3">
    <location>
        <begin position="1"/>
        <end position="30"/>
    </location>
</feature>
<evidence type="ECO:0000313" key="4">
    <source>
        <dbReference type="EMBL" id="TQE34790.1"/>
    </source>
</evidence>
<sequence length="281" mass="28960">MRPMRRTAHVLSAPALIGAVLGAAAPAAYADPAAQVDPQTVAPGGTVTISVSCDPTDGPAPETIDAGSQAFEQGTVTLQRLPGNDDPAGGPSYQGTATIAPAADFEIGVDATGGSTEWGVDGSCPAPPGGEEKQWSATLTVHLGDDPNQPAHGDPYQPTQPDQQLDPLLDPQSGHQGDPLLDPQSGHQGDPLLDPQSGHQGDPLLDPQPDHQGDHHATHWPTHHPDHQSTHTPAPVQRGVHAGDGGAFSDSVPAMVAGGLLIVGALVAVVHRLRNRDRWMP</sequence>
<evidence type="ECO:0000256" key="3">
    <source>
        <dbReference type="SAM" id="SignalP"/>
    </source>
</evidence>
<dbReference type="EMBL" id="SPAZ01000122">
    <property type="protein sequence ID" value="TQE34790.1"/>
    <property type="molecule type" value="Genomic_DNA"/>
</dbReference>
<dbReference type="AlphaFoldDB" id="A0AAE9B1D2"/>
<feature type="region of interest" description="Disordered" evidence="1">
    <location>
        <begin position="109"/>
        <end position="245"/>
    </location>
</feature>
<feature type="transmembrane region" description="Helical" evidence="2">
    <location>
        <begin position="252"/>
        <end position="270"/>
    </location>
</feature>
<comment type="caution">
    <text evidence="4">The sequence shown here is derived from an EMBL/GenBank/DDBJ whole genome shotgun (WGS) entry which is preliminary data.</text>
</comment>
<evidence type="ECO:0000256" key="1">
    <source>
        <dbReference type="SAM" id="MobiDB-lite"/>
    </source>
</evidence>